<dbReference type="EMBL" id="JAIWYP010000002">
    <property type="protein sequence ID" value="KAH3871976.1"/>
    <property type="molecule type" value="Genomic_DNA"/>
</dbReference>
<keyword evidence="2" id="KW-1185">Reference proteome</keyword>
<name>A0A9D4MBF5_DREPO</name>
<gene>
    <name evidence="1" type="ORF">DPMN_035191</name>
</gene>
<protein>
    <submittedName>
        <fullName evidence="1">Uncharacterized protein</fullName>
    </submittedName>
</protein>
<evidence type="ECO:0000313" key="1">
    <source>
        <dbReference type="EMBL" id="KAH3871976.1"/>
    </source>
</evidence>
<organism evidence="1 2">
    <name type="scientific">Dreissena polymorpha</name>
    <name type="common">Zebra mussel</name>
    <name type="synonym">Mytilus polymorpha</name>
    <dbReference type="NCBI Taxonomy" id="45954"/>
    <lineage>
        <taxon>Eukaryota</taxon>
        <taxon>Metazoa</taxon>
        <taxon>Spiralia</taxon>
        <taxon>Lophotrochozoa</taxon>
        <taxon>Mollusca</taxon>
        <taxon>Bivalvia</taxon>
        <taxon>Autobranchia</taxon>
        <taxon>Heteroconchia</taxon>
        <taxon>Euheterodonta</taxon>
        <taxon>Imparidentia</taxon>
        <taxon>Neoheterodontei</taxon>
        <taxon>Myida</taxon>
        <taxon>Dreissenoidea</taxon>
        <taxon>Dreissenidae</taxon>
        <taxon>Dreissena</taxon>
    </lineage>
</organism>
<evidence type="ECO:0000313" key="2">
    <source>
        <dbReference type="Proteomes" id="UP000828390"/>
    </source>
</evidence>
<dbReference type="AlphaFoldDB" id="A0A9D4MBF5"/>
<comment type="caution">
    <text evidence="1">The sequence shown here is derived from an EMBL/GenBank/DDBJ whole genome shotgun (WGS) entry which is preliminary data.</text>
</comment>
<reference evidence="1" key="1">
    <citation type="journal article" date="2019" name="bioRxiv">
        <title>The Genome of the Zebra Mussel, Dreissena polymorpha: A Resource for Invasive Species Research.</title>
        <authorList>
            <person name="McCartney M.A."/>
            <person name="Auch B."/>
            <person name="Kono T."/>
            <person name="Mallez S."/>
            <person name="Zhang Y."/>
            <person name="Obille A."/>
            <person name="Becker A."/>
            <person name="Abrahante J.E."/>
            <person name="Garbe J."/>
            <person name="Badalamenti J.P."/>
            <person name="Herman A."/>
            <person name="Mangelson H."/>
            <person name="Liachko I."/>
            <person name="Sullivan S."/>
            <person name="Sone E.D."/>
            <person name="Koren S."/>
            <person name="Silverstein K.A.T."/>
            <person name="Beckman K.B."/>
            <person name="Gohl D.M."/>
        </authorList>
    </citation>
    <scope>NUCLEOTIDE SEQUENCE</scope>
    <source>
        <strain evidence="1">Duluth1</strain>
        <tissue evidence="1">Whole animal</tissue>
    </source>
</reference>
<reference evidence="1" key="2">
    <citation type="submission" date="2020-11" db="EMBL/GenBank/DDBJ databases">
        <authorList>
            <person name="McCartney M.A."/>
            <person name="Auch B."/>
            <person name="Kono T."/>
            <person name="Mallez S."/>
            <person name="Becker A."/>
            <person name="Gohl D.M."/>
            <person name="Silverstein K.A.T."/>
            <person name="Koren S."/>
            <person name="Bechman K.B."/>
            <person name="Herman A."/>
            <person name="Abrahante J.E."/>
            <person name="Garbe J."/>
        </authorList>
    </citation>
    <scope>NUCLEOTIDE SEQUENCE</scope>
    <source>
        <strain evidence="1">Duluth1</strain>
        <tissue evidence="1">Whole animal</tissue>
    </source>
</reference>
<proteinExistence type="predicted"/>
<dbReference type="Proteomes" id="UP000828390">
    <property type="component" value="Unassembled WGS sequence"/>
</dbReference>
<accession>A0A9D4MBF5</accession>
<sequence>MPSSCILYLRPCSLSLVVKTSLYTKMVTKNYAKGLTKTNFIIRQNSYSVQLVAQSCTGVYFCLERFICCMSLVWKQGKHSRYSNSAYKNLDHTQLLAP</sequence>